<dbReference type="Pfam" id="PF13618">
    <property type="entry name" value="Gluconate_2-dh3"/>
    <property type="match status" value="1"/>
</dbReference>
<protein>
    <submittedName>
        <fullName evidence="2">Gluconate 2-dehydrogenase subunit 3 family protein</fullName>
    </submittedName>
</protein>
<sequence>MSVDRRTFIKAAPAGIAVLITSSAVAPAAADEQQGAPQALAYTYLRPSEGAFVERLADHMVPADALSPSGNELGIPVYIDRALSSGWGKGERVYLQGPFLEGTPNQGYQLALTPARLFRLGTEATLQYAQQTYGKRFNQLAPEDLDDLLHRLKDGRAELTSDVPSGEYFNLLYALVREGLFADPAYGGNRNKAGWRMLDFPGVIESNKRNIARYRNRPYRVEPISIADVSGWTGQP</sequence>
<gene>
    <name evidence="2" type="ORF">HAQ05_14915</name>
</gene>
<name>A0ABR7Z3D2_9PSED</name>
<keyword evidence="3" id="KW-1185">Reference proteome</keyword>
<keyword evidence="1" id="KW-0732">Signal</keyword>
<evidence type="ECO:0000256" key="1">
    <source>
        <dbReference type="SAM" id="SignalP"/>
    </source>
</evidence>
<dbReference type="RefSeq" id="WP_190421916.1">
    <property type="nucleotide sequence ID" value="NZ_JAAOCA010000018.1"/>
</dbReference>
<dbReference type="InterPro" id="IPR027056">
    <property type="entry name" value="Gluconate_2DH_su3"/>
</dbReference>
<dbReference type="InterPro" id="IPR006311">
    <property type="entry name" value="TAT_signal"/>
</dbReference>
<accession>A0ABR7Z3D2</accession>
<proteinExistence type="predicted"/>
<feature type="signal peptide" evidence="1">
    <location>
        <begin position="1"/>
        <end position="28"/>
    </location>
</feature>
<reference evidence="2 3" key="1">
    <citation type="journal article" date="2020" name="Insects">
        <title>Bacteria Belonging to Pseudomonas typographi sp. nov. from the Bark Beetle Ips typographus Have Genomic Potential to Aid in the Host Ecology.</title>
        <authorList>
            <person name="Peral-Aranega E."/>
            <person name="Saati-Santamaria Z."/>
            <person name="Kolarik M."/>
            <person name="Rivas R."/>
            <person name="Garcia-Fraile P."/>
        </authorList>
    </citation>
    <scope>NUCLEOTIDE SEQUENCE [LARGE SCALE GENOMIC DNA]</scope>
    <source>
        <strain evidence="2 3">CA3A</strain>
    </source>
</reference>
<evidence type="ECO:0000313" key="3">
    <source>
        <dbReference type="Proteomes" id="UP000805841"/>
    </source>
</evidence>
<dbReference type="Proteomes" id="UP000805841">
    <property type="component" value="Unassembled WGS sequence"/>
</dbReference>
<dbReference type="EMBL" id="JAAOCA010000018">
    <property type="protein sequence ID" value="MBD1599986.1"/>
    <property type="molecule type" value="Genomic_DNA"/>
</dbReference>
<feature type="chain" id="PRO_5047366397" evidence="1">
    <location>
        <begin position="29"/>
        <end position="236"/>
    </location>
</feature>
<evidence type="ECO:0000313" key="2">
    <source>
        <dbReference type="EMBL" id="MBD1599986.1"/>
    </source>
</evidence>
<organism evidence="2 3">
    <name type="scientific">Pseudomonas typographi</name>
    <dbReference type="NCBI Taxonomy" id="2715964"/>
    <lineage>
        <taxon>Bacteria</taxon>
        <taxon>Pseudomonadati</taxon>
        <taxon>Pseudomonadota</taxon>
        <taxon>Gammaproteobacteria</taxon>
        <taxon>Pseudomonadales</taxon>
        <taxon>Pseudomonadaceae</taxon>
        <taxon>Pseudomonas</taxon>
    </lineage>
</organism>
<dbReference type="PROSITE" id="PS51318">
    <property type="entry name" value="TAT"/>
    <property type="match status" value="1"/>
</dbReference>
<comment type="caution">
    <text evidence="2">The sequence shown here is derived from an EMBL/GenBank/DDBJ whole genome shotgun (WGS) entry which is preliminary data.</text>
</comment>